<gene>
    <name evidence="2" type="ORF">OTI717_LOCUS40759</name>
</gene>
<evidence type="ECO:0000256" key="1">
    <source>
        <dbReference type="SAM" id="MobiDB-lite"/>
    </source>
</evidence>
<feature type="compositionally biased region" description="Polar residues" evidence="1">
    <location>
        <begin position="13"/>
        <end position="28"/>
    </location>
</feature>
<protein>
    <submittedName>
        <fullName evidence="2">Uncharacterized protein</fullName>
    </submittedName>
</protein>
<name>A0A820FH29_9BILA</name>
<organism evidence="2 3">
    <name type="scientific">Rotaria sordida</name>
    <dbReference type="NCBI Taxonomy" id="392033"/>
    <lineage>
        <taxon>Eukaryota</taxon>
        <taxon>Metazoa</taxon>
        <taxon>Spiralia</taxon>
        <taxon>Gnathifera</taxon>
        <taxon>Rotifera</taxon>
        <taxon>Eurotatoria</taxon>
        <taxon>Bdelloidea</taxon>
        <taxon>Philodinida</taxon>
        <taxon>Philodinidae</taxon>
        <taxon>Rotaria</taxon>
    </lineage>
</organism>
<comment type="caution">
    <text evidence="2">The sequence shown here is derived from an EMBL/GenBank/DDBJ whole genome shotgun (WGS) entry which is preliminary data.</text>
</comment>
<dbReference type="AlphaFoldDB" id="A0A820FH29"/>
<dbReference type="EMBL" id="CAJOAX010035087">
    <property type="protein sequence ID" value="CAF4260869.1"/>
    <property type="molecule type" value="Genomic_DNA"/>
</dbReference>
<feature type="non-terminal residue" evidence="2">
    <location>
        <position position="1"/>
    </location>
</feature>
<sequence>MKEKLELTRSCLHHSQVSSVEPSGTVPTINDHHDDSSIVKTEPMDTNDQSFSAPSLVTAHSGVAKSTKEKGLIMEQDIDGLEYSSEEESIKLNEDLNGISAMSSKKSKL</sequence>
<proteinExistence type="predicted"/>
<evidence type="ECO:0000313" key="3">
    <source>
        <dbReference type="Proteomes" id="UP000663823"/>
    </source>
</evidence>
<feature type="compositionally biased region" description="Polar residues" evidence="1">
    <location>
        <begin position="44"/>
        <end position="55"/>
    </location>
</feature>
<evidence type="ECO:0000313" key="2">
    <source>
        <dbReference type="EMBL" id="CAF4260869.1"/>
    </source>
</evidence>
<reference evidence="2" key="1">
    <citation type="submission" date="2021-02" db="EMBL/GenBank/DDBJ databases">
        <authorList>
            <person name="Nowell W R."/>
        </authorList>
    </citation>
    <scope>NUCLEOTIDE SEQUENCE</scope>
</reference>
<accession>A0A820FH29</accession>
<feature type="region of interest" description="Disordered" evidence="1">
    <location>
        <begin position="1"/>
        <end position="68"/>
    </location>
</feature>
<dbReference type="Proteomes" id="UP000663823">
    <property type="component" value="Unassembled WGS sequence"/>
</dbReference>